<feature type="region of interest" description="Disordered" evidence="1">
    <location>
        <begin position="1"/>
        <end position="53"/>
    </location>
</feature>
<accession>A0ABW8BXC3</accession>
<dbReference type="RefSeq" id="WP_399846444.1">
    <property type="nucleotide sequence ID" value="NZ_JBITWC010000043.1"/>
</dbReference>
<dbReference type="EMBL" id="JBITWC010000043">
    <property type="protein sequence ID" value="MFI8751870.1"/>
    <property type="molecule type" value="Genomic_DNA"/>
</dbReference>
<gene>
    <name evidence="2" type="ORF">ACIGG6_17955</name>
</gene>
<feature type="compositionally biased region" description="Basic and acidic residues" evidence="1">
    <location>
        <begin position="10"/>
        <end position="21"/>
    </location>
</feature>
<evidence type="ECO:0000313" key="3">
    <source>
        <dbReference type="Proteomes" id="UP001614338"/>
    </source>
</evidence>
<dbReference type="InterPro" id="IPR019626">
    <property type="entry name" value="Stress-induced_KGG_rpt"/>
</dbReference>
<evidence type="ECO:0000313" key="2">
    <source>
        <dbReference type="EMBL" id="MFI8751870.1"/>
    </source>
</evidence>
<dbReference type="Pfam" id="PF10685">
    <property type="entry name" value="KGG"/>
    <property type="match status" value="1"/>
</dbReference>
<feature type="compositionally biased region" description="Basic and acidic residues" evidence="1">
    <location>
        <begin position="30"/>
        <end position="43"/>
    </location>
</feature>
<protein>
    <submittedName>
        <fullName evidence="2">General stress protein</fullName>
    </submittedName>
</protein>
<evidence type="ECO:0000256" key="1">
    <source>
        <dbReference type="SAM" id="MobiDB-lite"/>
    </source>
</evidence>
<sequence>MLHSVSAAKEFYEDIGQKGGEKSGGNFANDPERASEAGKKGGENSHSGGGNNR</sequence>
<reference evidence="2 3" key="1">
    <citation type="submission" date="2024-10" db="EMBL/GenBank/DDBJ databases">
        <title>The Natural Products Discovery Center: Release of the First 8490 Sequenced Strains for Exploring Actinobacteria Biosynthetic Diversity.</title>
        <authorList>
            <person name="Kalkreuter E."/>
            <person name="Kautsar S.A."/>
            <person name="Yang D."/>
            <person name="Bader C.D."/>
            <person name="Teijaro C.N."/>
            <person name="Fluegel L."/>
            <person name="Davis C.M."/>
            <person name="Simpson J.R."/>
            <person name="Lauterbach L."/>
            <person name="Steele A.D."/>
            <person name="Gui C."/>
            <person name="Meng S."/>
            <person name="Li G."/>
            <person name="Viehrig K."/>
            <person name="Ye F."/>
            <person name="Su P."/>
            <person name="Kiefer A.F."/>
            <person name="Nichols A."/>
            <person name="Cepeda A.J."/>
            <person name="Yan W."/>
            <person name="Fan B."/>
            <person name="Jiang Y."/>
            <person name="Adhikari A."/>
            <person name="Zheng C.-J."/>
            <person name="Schuster L."/>
            <person name="Cowan T.M."/>
            <person name="Smanski M.J."/>
            <person name="Chevrette M.G."/>
            <person name="De Carvalho L.P.S."/>
            <person name="Shen B."/>
        </authorList>
    </citation>
    <scope>NUCLEOTIDE SEQUENCE [LARGE SCALE GENOMIC DNA]</scope>
    <source>
        <strain evidence="2 3">NPDC077409</strain>
    </source>
</reference>
<dbReference type="Proteomes" id="UP001614338">
    <property type="component" value="Unassembled WGS sequence"/>
</dbReference>
<name>A0ABW8BXC3_9GAMM</name>
<keyword evidence="3" id="KW-1185">Reference proteome</keyword>
<comment type="caution">
    <text evidence="2">The sequence shown here is derived from an EMBL/GenBank/DDBJ whole genome shotgun (WGS) entry which is preliminary data.</text>
</comment>
<proteinExistence type="predicted"/>
<organism evidence="2 3">
    <name type="scientific">Vreelandella lionensis</name>
    <dbReference type="NCBI Taxonomy" id="1144478"/>
    <lineage>
        <taxon>Bacteria</taxon>
        <taxon>Pseudomonadati</taxon>
        <taxon>Pseudomonadota</taxon>
        <taxon>Gammaproteobacteria</taxon>
        <taxon>Oceanospirillales</taxon>
        <taxon>Halomonadaceae</taxon>
        <taxon>Vreelandella</taxon>
    </lineage>
</organism>